<evidence type="ECO:0000259" key="4">
    <source>
        <dbReference type="PROSITE" id="PS50995"/>
    </source>
</evidence>
<sequence length="142" mass="15504">MALFGRLGRLVGLVGPAIEAVFARHRLTTGEFDVLAALRRAGHPFVLTPGVLARTMMLSPAAMTNRLDRLEAAGMIARSLDPANRRSMRVELTADGRRAVDAAVAEHVANEQRLLDPLTPADRVELDRLLRVLLGHLEPDAR</sequence>
<dbReference type="EMBL" id="JAGSOV010000079">
    <property type="protein sequence ID" value="MCO1660238.1"/>
    <property type="molecule type" value="Genomic_DNA"/>
</dbReference>
<dbReference type="PANTHER" id="PTHR42756">
    <property type="entry name" value="TRANSCRIPTIONAL REGULATOR, MARR"/>
    <property type="match status" value="1"/>
</dbReference>
<dbReference type="InterPro" id="IPR000835">
    <property type="entry name" value="HTH_MarR-typ"/>
</dbReference>
<dbReference type="Gene3D" id="1.10.10.10">
    <property type="entry name" value="Winged helix-like DNA-binding domain superfamily/Winged helix DNA-binding domain"/>
    <property type="match status" value="1"/>
</dbReference>
<reference evidence="5" key="1">
    <citation type="submission" date="2021-04" db="EMBL/GenBank/DDBJ databases">
        <title>Pseudonocardia sp. nov., isolated from sandy soil of mangrove forest.</title>
        <authorList>
            <person name="Zan Z."/>
            <person name="Huang R."/>
            <person name="Liu W."/>
        </authorList>
    </citation>
    <scope>NUCLEOTIDE SEQUENCE</scope>
    <source>
        <strain evidence="5">S2-4</strain>
    </source>
</reference>
<evidence type="ECO:0000313" key="6">
    <source>
        <dbReference type="Proteomes" id="UP001165283"/>
    </source>
</evidence>
<keyword evidence="2" id="KW-0238">DNA-binding</keyword>
<keyword evidence="1" id="KW-0805">Transcription regulation</keyword>
<dbReference type="SMART" id="SM00347">
    <property type="entry name" value="HTH_MARR"/>
    <property type="match status" value="1"/>
</dbReference>
<evidence type="ECO:0000256" key="2">
    <source>
        <dbReference type="ARBA" id="ARBA00023125"/>
    </source>
</evidence>
<evidence type="ECO:0000256" key="3">
    <source>
        <dbReference type="ARBA" id="ARBA00023163"/>
    </source>
</evidence>
<dbReference type="PROSITE" id="PS50995">
    <property type="entry name" value="HTH_MARR_2"/>
    <property type="match status" value="1"/>
</dbReference>
<keyword evidence="6" id="KW-1185">Reference proteome</keyword>
<dbReference type="Pfam" id="PF12802">
    <property type="entry name" value="MarR_2"/>
    <property type="match status" value="1"/>
</dbReference>
<comment type="caution">
    <text evidence="5">The sequence shown here is derived from an EMBL/GenBank/DDBJ whole genome shotgun (WGS) entry which is preliminary data.</text>
</comment>
<dbReference type="PRINTS" id="PR00598">
    <property type="entry name" value="HTHMARR"/>
</dbReference>
<dbReference type="InterPro" id="IPR036390">
    <property type="entry name" value="WH_DNA-bd_sf"/>
</dbReference>
<organism evidence="5 6">
    <name type="scientific">Pseudonocardia humida</name>
    <dbReference type="NCBI Taxonomy" id="2800819"/>
    <lineage>
        <taxon>Bacteria</taxon>
        <taxon>Bacillati</taxon>
        <taxon>Actinomycetota</taxon>
        <taxon>Actinomycetes</taxon>
        <taxon>Pseudonocardiales</taxon>
        <taxon>Pseudonocardiaceae</taxon>
        <taxon>Pseudonocardia</taxon>
    </lineage>
</organism>
<protein>
    <submittedName>
        <fullName evidence="5">MarR family transcriptional regulator</fullName>
    </submittedName>
</protein>
<gene>
    <name evidence="5" type="ORF">KDL28_34775</name>
</gene>
<dbReference type="SUPFAM" id="SSF46785">
    <property type="entry name" value="Winged helix' DNA-binding domain"/>
    <property type="match status" value="1"/>
</dbReference>
<accession>A0ABT1AB57</accession>
<name>A0ABT1AB57_9PSEU</name>
<evidence type="ECO:0000313" key="5">
    <source>
        <dbReference type="EMBL" id="MCO1660238.1"/>
    </source>
</evidence>
<dbReference type="PANTHER" id="PTHR42756:SF1">
    <property type="entry name" value="TRANSCRIPTIONAL REPRESSOR OF EMRAB OPERON"/>
    <property type="match status" value="1"/>
</dbReference>
<keyword evidence="3" id="KW-0804">Transcription</keyword>
<dbReference type="InterPro" id="IPR036388">
    <property type="entry name" value="WH-like_DNA-bd_sf"/>
</dbReference>
<feature type="domain" description="HTH marR-type" evidence="4">
    <location>
        <begin position="1"/>
        <end position="135"/>
    </location>
</feature>
<proteinExistence type="predicted"/>
<evidence type="ECO:0000256" key="1">
    <source>
        <dbReference type="ARBA" id="ARBA00023015"/>
    </source>
</evidence>
<dbReference type="Proteomes" id="UP001165283">
    <property type="component" value="Unassembled WGS sequence"/>
</dbReference>